<dbReference type="GO" id="GO:0005576">
    <property type="term" value="C:extracellular region"/>
    <property type="evidence" value="ECO:0007669"/>
    <property type="project" value="UniProtKB-SubCell"/>
</dbReference>
<keyword evidence="7" id="KW-0966">Cell projection</keyword>
<name>A0A9X1IPM4_9GAMM</name>
<protein>
    <submittedName>
        <fullName evidence="7">Flagellar hook-associated protein FlgL</fullName>
    </submittedName>
</protein>
<dbReference type="RefSeq" id="WP_226755204.1">
    <property type="nucleotide sequence ID" value="NZ_JAJATW010000025.1"/>
</dbReference>
<gene>
    <name evidence="7" type="primary">flgL</name>
    <name evidence="7" type="ORF">LG368_13240</name>
</gene>
<dbReference type="Proteomes" id="UP001139095">
    <property type="component" value="Unassembled WGS sequence"/>
</dbReference>
<reference evidence="7" key="1">
    <citation type="submission" date="2021-10" db="EMBL/GenBank/DDBJ databases">
        <title>Marinomonas pontica sp. nov., isolated from the Black Sea.</title>
        <authorList>
            <person name="Zhao L.-H."/>
            <person name="Xue J.-H."/>
        </authorList>
    </citation>
    <scope>NUCLEOTIDE SEQUENCE</scope>
    <source>
        <strain evidence="7">E8</strain>
    </source>
</reference>
<evidence type="ECO:0000256" key="5">
    <source>
        <dbReference type="ARBA" id="ARBA00023143"/>
    </source>
</evidence>
<dbReference type="InterPro" id="IPR013384">
    <property type="entry name" value="Flagell_FlgL"/>
</dbReference>
<keyword evidence="7" id="KW-0282">Flagellum</keyword>
<organism evidence="7 8">
    <name type="scientific">Marinomonas algarum</name>
    <dbReference type="NCBI Taxonomy" id="2883105"/>
    <lineage>
        <taxon>Bacteria</taxon>
        <taxon>Pseudomonadati</taxon>
        <taxon>Pseudomonadota</taxon>
        <taxon>Gammaproteobacteria</taxon>
        <taxon>Oceanospirillales</taxon>
        <taxon>Oceanospirillaceae</taxon>
        <taxon>Marinomonas</taxon>
    </lineage>
</organism>
<keyword evidence="7" id="KW-0969">Cilium</keyword>
<dbReference type="InterPro" id="IPR001029">
    <property type="entry name" value="Flagellin_N"/>
</dbReference>
<evidence type="ECO:0000259" key="6">
    <source>
        <dbReference type="Pfam" id="PF00669"/>
    </source>
</evidence>
<evidence type="ECO:0000313" key="7">
    <source>
        <dbReference type="EMBL" id="MCB5162857.1"/>
    </source>
</evidence>
<dbReference type="EMBL" id="JAJATW010000025">
    <property type="protein sequence ID" value="MCB5162857.1"/>
    <property type="molecule type" value="Genomic_DNA"/>
</dbReference>
<dbReference type="NCBIfam" id="TIGR02550">
    <property type="entry name" value="flagell_flgL"/>
    <property type="match status" value="1"/>
</dbReference>
<evidence type="ECO:0000313" key="8">
    <source>
        <dbReference type="Proteomes" id="UP001139095"/>
    </source>
</evidence>
<feature type="domain" description="Flagellin N-terminal" evidence="6">
    <location>
        <begin position="4"/>
        <end position="141"/>
    </location>
</feature>
<proteinExistence type="inferred from homology"/>
<keyword evidence="5" id="KW-0975">Bacterial flagellum</keyword>
<evidence type="ECO:0000256" key="1">
    <source>
        <dbReference type="ARBA" id="ARBA00004365"/>
    </source>
</evidence>
<evidence type="ECO:0000256" key="2">
    <source>
        <dbReference type="ARBA" id="ARBA00004613"/>
    </source>
</evidence>
<dbReference type="SUPFAM" id="SSF64518">
    <property type="entry name" value="Phase 1 flagellin"/>
    <property type="match status" value="1"/>
</dbReference>
<keyword evidence="8" id="KW-1185">Reference proteome</keyword>
<dbReference type="Pfam" id="PF00669">
    <property type="entry name" value="Flagellin_N"/>
    <property type="match status" value="1"/>
</dbReference>
<keyword evidence="4" id="KW-0964">Secreted</keyword>
<comment type="caution">
    <text evidence="7">The sequence shown here is derived from an EMBL/GenBank/DDBJ whole genome shotgun (WGS) entry which is preliminary data.</text>
</comment>
<comment type="subcellular location">
    <subcellularLocation>
        <location evidence="1">Bacterial flagellum</location>
    </subcellularLocation>
    <subcellularLocation>
        <location evidence="2">Secreted</location>
    </subcellularLocation>
</comment>
<comment type="similarity">
    <text evidence="3">Belongs to the bacterial flagellin family.</text>
</comment>
<dbReference type="InterPro" id="IPR001492">
    <property type="entry name" value="Flagellin"/>
</dbReference>
<accession>A0A9X1IPM4</accession>
<dbReference type="GO" id="GO:0071973">
    <property type="term" value="P:bacterial-type flagellum-dependent cell motility"/>
    <property type="evidence" value="ECO:0007669"/>
    <property type="project" value="InterPro"/>
</dbReference>
<dbReference type="Gene3D" id="1.20.1330.10">
    <property type="entry name" value="f41 fragment of flagellin, N-terminal domain"/>
    <property type="match status" value="2"/>
</dbReference>
<dbReference type="GO" id="GO:0005198">
    <property type="term" value="F:structural molecule activity"/>
    <property type="evidence" value="ECO:0007669"/>
    <property type="project" value="InterPro"/>
</dbReference>
<sequence length="436" mass="47740">MRVTNNLIYGQSSRAITQANEKMLTVQDKITAQTEIVKPSDNPVGASQLMMYEGSNRQLKRFDEAIDMATSNLEYQEVALDSLNDSLDEVRTLFVQAQNNINSQEDLNAIAQEVSLITESMAELMNSRSADGSYIFAGTDTKSPPFTLDTEGRYQWSGNEGIKYAQISEDMKVPVTDSGKKLFQDIWTNRTFSSQRLAGDISLSTEVKNQGDFNEFMETYYDPTNLAANTFLVTTLPINAEEGTLPDIDLSVLQADSTEDNLRRMQFDGDPGKYAIMNSLGEVVSSGNYTAGEPINFSGMSLTLRGQPGASVGISLDKPRRDNVLNEINDALVVLKDRNASPEARSEAFQNATVSIQNTQRSVSEGRSAVGGRLNTLQDRGDFSAANQLSNVIAQDRIGGLDLAAAATELSMNESALNASQQVFTRISNMSLFNKI</sequence>
<evidence type="ECO:0000256" key="3">
    <source>
        <dbReference type="ARBA" id="ARBA00005709"/>
    </source>
</evidence>
<dbReference type="PANTHER" id="PTHR42792:SF1">
    <property type="entry name" value="FLAGELLAR HOOK-ASSOCIATED PROTEIN 3"/>
    <property type="match status" value="1"/>
</dbReference>
<dbReference type="PANTHER" id="PTHR42792">
    <property type="entry name" value="FLAGELLIN"/>
    <property type="match status" value="1"/>
</dbReference>
<dbReference type="GO" id="GO:0009424">
    <property type="term" value="C:bacterial-type flagellum hook"/>
    <property type="evidence" value="ECO:0007669"/>
    <property type="project" value="InterPro"/>
</dbReference>
<evidence type="ECO:0000256" key="4">
    <source>
        <dbReference type="ARBA" id="ARBA00022525"/>
    </source>
</evidence>
<dbReference type="AlphaFoldDB" id="A0A9X1IPM4"/>